<dbReference type="Pfam" id="PF00933">
    <property type="entry name" value="Glyco_hydro_3"/>
    <property type="match status" value="1"/>
</dbReference>
<evidence type="ECO:0000313" key="5">
    <source>
        <dbReference type="EMBL" id="GAA4493911.1"/>
    </source>
</evidence>
<evidence type="ECO:0000256" key="3">
    <source>
        <dbReference type="SAM" id="SignalP"/>
    </source>
</evidence>
<dbReference type="Pfam" id="PF01915">
    <property type="entry name" value="Glyco_hydro_3_C"/>
    <property type="match status" value="1"/>
</dbReference>
<name>A0ABP8PZK8_9ACTN</name>
<dbReference type="InterPro" id="IPR050288">
    <property type="entry name" value="Cellulose_deg_GH3"/>
</dbReference>
<dbReference type="InterPro" id="IPR036881">
    <property type="entry name" value="Glyco_hydro_3_C_sf"/>
</dbReference>
<dbReference type="GO" id="GO:0016787">
    <property type="term" value="F:hydrolase activity"/>
    <property type="evidence" value="ECO:0007669"/>
    <property type="project" value="UniProtKB-KW"/>
</dbReference>
<dbReference type="InterPro" id="IPR017853">
    <property type="entry name" value="GH"/>
</dbReference>
<dbReference type="SUPFAM" id="SSF51445">
    <property type="entry name" value="(Trans)glycosidases"/>
    <property type="match status" value="1"/>
</dbReference>
<dbReference type="InterPro" id="IPR013783">
    <property type="entry name" value="Ig-like_fold"/>
</dbReference>
<sequence>MRRLPTAFAATAALTLGALAVGNGAQAGAAPPTPERRAAALVAQMTLDEKISQVHTTGTGAGGVSRFVPGIPRLGIPDFLISNGPAGVGTGAVPQQPNATALPAPVALAAGFDPELARRYGEVEGRETGDVGHSLIEAPDVNMVRVYRNGRAFENYGEDPYLAGRLAVADIRGIQSQGVLAEVKHYTANDQETNRRTIDEEIDDRTLHEIHLPAFEAAVKEGHVASVMCAYPSVNGAFMCENEHLLAGVLRGQWGFGGFVQSDASATHTAVGSARAGQDLELRDNGPYDQELKQAVLDGTVSMGRLDTMIERRLAVEIRAGLFDHPRTVTPIDAAAGGAVARSVAEQTGVLLKNAGAALPLDARHLRSIAVVGPYAQAAHPGGGGSAHVNPLYTVSPVDGITKRAGTGVTVRSSDGADPTAAAALAKSSDVAVVIVGDTEKEGTDRTSLSLSGAQDDLVRSVVAANPHTIVVLNTGAPVLMPWIDDVPAVLEAWYPGEEDGNALAALLFGDVNPSGKLPVTFPRGETQTPVSSPERYPGVNGVATYSERLQVGYRWYDAQGQDPLFPFGYGLSYTRFSFGHLTVGRPDRDGRVTVGLDVRNTGSRTGAEVAQVYVADPASAGEPPRQLKGFAKVTLRPGQVRHVRLTLDRRAFSVWDTTAQRWTVPGGRYTIAAGDSSRNLPLSASVTLPTY</sequence>
<dbReference type="Proteomes" id="UP001500503">
    <property type="component" value="Unassembled WGS sequence"/>
</dbReference>
<keyword evidence="3" id="KW-0732">Signal</keyword>
<dbReference type="RefSeq" id="WP_345464026.1">
    <property type="nucleotide sequence ID" value="NZ_BAABHF010000019.1"/>
</dbReference>
<comment type="similarity">
    <text evidence="1">Belongs to the glycosyl hydrolase 3 family.</text>
</comment>
<dbReference type="Gene3D" id="2.60.40.10">
    <property type="entry name" value="Immunoglobulins"/>
    <property type="match status" value="1"/>
</dbReference>
<accession>A0ABP8PZK8</accession>
<organism evidence="5 6">
    <name type="scientific">Actinoallomurus oryzae</name>
    <dbReference type="NCBI Taxonomy" id="502180"/>
    <lineage>
        <taxon>Bacteria</taxon>
        <taxon>Bacillati</taxon>
        <taxon>Actinomycetota</taxon>
        <taxon>Actinomycetes</taxon>
        <taxon>Streptosporangiales</taxon>
        <taxon>Thermomonosporaceae</taxon>
        <taxon>Actinoallomurus</taxon>
    </lineage>
</organism>
<reference evidence="6" key="1">
    <citation type="journal article" date="2019" name="Int. J. Syst. Evol. Microbiol.">
        <title>The Global Catalogue of Microorganisms (GCM) 10K type strain sequencing project: providing services to taxonomists for standard genome sequencing and annotation.</title>
        <authorList>
            <consortium name="The Broad Institute Genomics Platform"/>
            <consortium name="The Broad Institute Genome Sequencing Center for Infectious Disease"/>
            <person name="Wu L."/>
            <person name="Ma J."/>
        </authorList>
    </citation>
    <scope>NUCLEOTIDE SEQUENCE [LARGE SCALE GENOMIC DNA]</scope>
    <source>
        <strain evidence="6">JCM 17933</strain>
    </source>
</reference>
<dbReference type="PRINTS" id="PR00133">
    <property type="entry name" value="GLHYDRLASE3"/>
</dbReference>
<evidence type="ECO:0000259" key="4">
    <source>
        <dbReference type="SMART" id="SM01217"/>
    </source>
</evidence>
<comment type="caution">
    <text evidence="5">The sequence shown here is derived from an EMBL/GenBank/DDBJ whole genome shotgun (WGS) entry which is preliminary data.</text>
</comment>
<keyword evidence="6" id="KW-1185">Reference proteome</keyword>
<dbReference type="InterPro" id="IPR036962">
    <property type="entry name" value="Glyco_hydro_3_N_sf"/>
</dbReference>
<gene>
    <name evidence="5" type="ORF">GCM10023191_032170</name>
</gene>
<evidence type="ECO:0000313" key="6">
    <source>
        <dbReference type="Proteomes" id="UP001500503"/>
    </source>
</evidence>
<evidence type="ECO:0000256" key="2">
    <source>
        <dbReference type="ARBA" id="ARBA00022801"/>
    </source>
</evidence>
<dbReference type="Pfam" id="PF14310">
    <property type="entry name" value="Fn3-like"/>
    <property type="match status" value="1"/>
</dbReference>
<feature type="domain" description="Fibronectin type III-like" evidence="4">
    <location>
        <begin position="609"/>
        <end position="678"/>
    </location>
</feature>
<dbReference type="InterPro" id="IPR026891">
    <property type="entry name" value="Fn3-like"/>
</dbReference>
<dbReference type="InterPro" id="IPR002772">
    <property type="entry name" value="Glyco_hydro_3_C"/>
</dbReference>
<dbReference type="SUPFAM" id="SSF52279">
    <property type="entry name" value="Beta-D-glucan exohydrolase, C-terminal domain"/>
    <property type="match status" value="1"/>
</dbReference>
<dbReference type="Gene3D" id="3.40.50.1700">
    <property type="entry name" value="Glycoside hydrolase family 3 C-terminal domain"/>
    <property type="match status" value="1"/>
</dbReference>
<dbReference type="SMART" id="SM01217">
    <property type="entry name" value="Fn3_like"/>
    <property type="match status" value="1"/>
</dbReference>
<protein>
    <submittedName>
        <fullName evidence="5">Glycoside hydrolase family 3 C-terminal domain-containing protein</fullName>
    </submittedName>
</protein>
<proteinExistence type="inferred from homology"/>
<dbReference type="PANTHER" id="PTHR42715:SF10">
    <property type="entry name" value="BETA-GLUCOSIDASE"/>
    <property type="match status" value="1"/>
</dbReference>
<keyword evidence="2 5" id="KW-0378">Hydrolase</keyword>
<dbReference type="InterPro" id="IPR001764">
    <property type="entry name" value="Glyco_hydro_3_N"/>
</dbReference>
<feature type="chain" id="PRO_5047398404" evidence="3">
    <location>
        <begin position="30"/>
        <end position="692"/>
    </location>
</feature>
<evidence type="ECO:0000256" key="1">
    <source>
        <dbReference type="ARBA" id="ARBA00005336"/>
    </source>
</evidence>
<dbReference type="Gene3D" id="3.20.20.300">
    <property type="entry name" value="Glycoside hydrolase, family 3, N-terminal domain"/>
    <property type="match status" value="1"/>
</dbReference>
<dbReference type="PANTHER" id="PTHR42715">
    <property type="entry name" value="BETA-GLUCOSIDASE"/>
    <property type="match status" value="1"/>
</dbReference>
<dbReference type="EMBL" id="BAABHF010000019">
    <property type="protein sequence ID" value="GAA4493911.1"/>
    <property type="molecule type" value="Genomic_DNA"/>
</dbReference>
<feature type="signal peptide" evidence="3">
    <location>
        <begin position="1"/>
        <end position="29"/>
    </location>
</feature>